<gene>
    <name evidence="2" type="ORF">HINF_LOCUS21377</name>
    <name evidence="1" type="ORF">HINF_LOCUS7805</name>
</gene>
<sequence length="479" mass="57961">MQTIKSADKQDFEILIKQLTDNSFSKGSQFYQSIQQFLEDKDQQLPDIDQEQLDRVLEVTKDTKRKVINEFRNMVIEFRKLIPNYKQSKYQIKHDNGTVYTLQRMNKKRFQQLYINFTKEKLQSKDFYEQLDTDKPFDISIFELKLLISTYQKETPNKKRLMTYTKYIEDHVIQDKQNQEITKEYFISNMNSKEHEVINKCFEFIKKSDRFDIQPKYDNDIENIQKKNVITKFINILKHCQYYHQIRVLIDPELYSISQKLVPLLVMKSFQIYLCYPDTYKIVNSQVFNFNIPICYTSPIDADSLFINDINKQDYHFTKNQTYLHKLVFEKETSKNKTQTSLDFMSNIIHHKNFNQFDNNIQNLLEVKPDKNNTSHQKHMKLHAMGQQDYKESYFRNYIDIIQYRDQLTFYKHFIENTPNDSEKLEYLFESTFGVQPVSFTIDELIETIRYRIRIVNITKQYKELQPNVTLQQFIDYKI</sequence>
<dbReference type="AlphaFoldDB" id="A0AA86NJ27"/>
<reference evidence="2 3" key="2">
    <citation type="submission" date="2024-07" db="EMBL/GenBank/DDBJ databases">
        <authorList>
            <person name="Akdeniz Z."/>
        </authorList>
    </citation>
    <scope>NUCLEOTIDE SEQUENCE [LARGE SCALE GENOMIC DNA]</scope>
</reference>
<dbReference type="Proteomes" id="UP001642409">
    <property type="component" value="Unassembled WGS sequence"/>
</dbReference>
<proteinExistence type="predicted"/>
<comment type="caution">
    <text evidence="1">The sequence shown here is derived from an EMBL/GenBank/DDBJ whole genome shotgun (WGS) entry which is preliminary data.</text>
</comment>
<organism evidence="1">
    <name type="scientific">Hexamita inflata</name>
    <dbReference type="NCBI Taxonomy" id="28002"/>
    <lineage>
        <taxon>Eukaryota</taxon>
        <taxon>Metamonada</taxon>
        <taxon>Diplomonadida</taxon>
        <taxon>Hexamitidae</taxon>
        <taxon>Hexamitinae</taxon>
        <taxon>Hexamita</taxon>
    </lineage>
</organism>
<evidence type="ECO:0000313" key="3">
    <source>
        <dbReference type="Proteomes" id="UP001642409"/>
    </source>
</evidence>
<reference evidence="1" key="1">
    <citation type="submission" date="2023-06" db="EMBL/GenBank/DDBJ databases">
        <authorList>
            <person name="Kurt Z."/>
        </authorList>
    </citation>
    <scope>NUCLEOTIDE SEQUENCE</scope>
</reference>
<name>A0AA86NJ27_9EUKA</name>
<dbReference type="EMBL" id="CAXDID020000058">
    <property type="protein sequence ID" value="CAL6008970.1"/>
    <property type="molecule type" value="Genomic_DNA"/>
</dbReference>
<evidence type="ECO:0000313" key="2">
    <source>
        <dbReference type="EMBL" id="CAL6008970.1"/>
    </source>
</evidence>
<accession>A0AA86NJ27</accession>
<protein>
    <submittedName>
        <fullName evidence="2">Hypothetical_protein</fullName>
    </submittedName>
</protein>
<keyword evidence="3" id="KW-1185">Reference proteome</keyword>
<evidence type="ECO:0000313" key="1">
    <source>
        <dbReference type="EMBL" id="CAI9920160.1"/>
    </source>
</evidence>
<dbReference type="EMBL" id="CATOUU010000195">
    <property type="protein sequence ID" value="CAI9920160.1"/>
    <property type="molecule type" value="Genomic_DNA"/>
</dbReference>